<protein>
    <submittedName>
        <fullName evidence="3">Uncharacterized protein</fullName>
    </submittedName>
</protein>
<dbReference type="Pfam" id="PF01190">
    <property type="entry name" value="Pollen_Ole_e_1"/>
    <property type="match status" value="1"/>
</dbReference>
<keyword evidence="4" id="KW-1185">Reference proteome</keyword>
<evidence type="ECO:0000313" key="4">
    <source>
        <dbReference type="Proteomes" id="UP000729402"/>
    </source>
</evidence>
<dbReference type="EMBL" id="JAAALK010000082">
    <property type="protein sequence ID" value="KAG8088234.1"/>
    <property type="molecule type" value="Genomic_DNA"/>
</dbReference>
<dbReference type="Proteomes" id="UP000729402">
    <property type="component" value="Unassembled WGS sequence"/>
</dbReference>
<evidence type="ECO:0000256" key="1">
    <source>
        <dbReference type="SAM" id="MobiDB-lite"/>
    </source>
</evidence>
<proteinExistence type="predicted"/>
<feature type="chain" id="PRO_5035148093" evidence="2">
    <location>
        <begin position="46"/>
        <end position="295"/>
    </location>
</feature>
<comment type="caution">
    <text evidence="3">The sequence shown here is derived from an EMBL/GenBank/DDBJ whole genome shotgun (WGS) entry which is preliminary data.</text>
</comment>
<evidence type="ECO:0000256" key="2">
    <source>
        <dbReference type="SAM" id="SignalP"/>
    </source>
</evidence>
<keyword evidence="2" id="KW-0732">Signal</keyword>
<feature type="region of interest" description="Disordered" evidence="1">
    <location>
        <begin position="1"/>
        <end position="21"/>
    </location>
</feature>
<dbReference type="PANTHER" id="PTHR47273:SF4">
    <property type="entry name" value="EXPRESSED PROTEIN"/>
    <property type="match status" value="1"/>
</dbReference>
<dbReference type="PANTHER" id="PTHR47273">
    <property type="entry name" value="EXPRESSED PROTEIN"/>
    <property type="match status" value="1"/>
</dbReference>
<dbReference type="OrthoDB" id="1935547at2759"/>
<feature type="compositionally biased region" description="Polar residues" evidence="1">
    <location>
        <begin position="1"/>
        <end position="17"/>
    </location>
</feature>
<reference evidence="3" key="1">
    <citation type="journal article" date="2021" name="bioRxiv">
        <title>Whole Genome Assembly and Annotation of Northern Wild Rice, Zizania palustris L., Supports a Whole Genome Duplication in the Zizania Genus.</title>
        <authorList>
            <person name="Haas M."/>
            <person name="Kono T."/>
            <person name="Macchietto M."/>
            <person name="Millas R."/>
            <person name="McGilp L."/>
            <person name="Shao M."/>
            <person name="Duquette J."/>
            <person name="Hirsch C.N."/>
            <person name="Kimball J."/>
        </authorList>
    </citation>
    <scope>NUCLEOTIDE SEQUENCE</scope>
    <source>
        <tissue evidence="3">Fresh leaf tissue</tissue>
    </source>
</reference>
<reference evidence="3" key="2">
    <citation type="submission" date="2021-02" db="EMBL/GenBank/DDBJ databases">
        <authorList>
            <person name="Kimball J.A."/>
            <person name="Haas M.W."/>
            <person name="Macchietto M."/>
            <person name="Kono T."/>
            <person name="Duquette J."/>
            <person name="Shao M."/>
        </authorList>
    </citation>
    <scope>NUCLEOTIDE SEQUENCE</scope>
    <source>
        <tissue evidence="3">Fresh leaf tissue</tissue>
    </source>
</reference>
<dbReference type="AlphaFoldDB" id="A0A8J5WEM8"/>
<feature type="signal peptide" evidence="2">
    <location>
        <begin position="1"/>
        <end position="45"/>
    </location>
</feature>
<evidence type="ECO:0000313" key="3">
    <source>
        <dbReference type="EMBL" id="KAG8088234.1"/>
    </source>
</evidence>
<sequence>MINTSPESPRHSQNAPRTHTARMHDGCRKLLFLAVVFSCLHCHLAADHGGKHARPPSSIVVVGYVVVHSGVETTDAVSGAPVAVRCHDGNGRDVFRQQALTDRRGEFRIHLPPEAKSQLGSVTSCSVKLLLGGTTNAAAPACDAAVTAKGFRLAATSHSGGSGSGSGTRVFSAGAFAVHPELCNEKGIFFPPLPLVPEPPNIGGVPIPPNPITPAPPSLVPPVFPTPSPPSILPPLTPQPPPASLIPPIFPLPLLPLLHPPPPPPSLLPPVPLLPPLIPGVPPASPTRNGRPANP</sequence>
<name>A0A8J5WEM8_ZIZPA</name>
<gene>
    <name evidence="3" type="ORF">GUJ93_ZPchr0010g8158</name>
</gene>
<organism evidence="3 4">
    <name type="scientific">Zizania palustris</name>
    <name type="common">Northern wild rice</name>
    <dbReference type="NCBI Taxonomy" id="103762"/>
    <lineage>
        <taxon>Eukaryota</taxon>
        <taxon>Viridiplantae</taxon>
        <taxon>Streptophyta</taxon>
        <taxon>Embryophyta</taxon>
        <taxon>Tracheophyta</taxon>
        <taxon>Spermatophyta</taxon>
        <taxon>Magnoliopsida</taxon>
        <taxon>Liliopsida</taxon>
        <taxon>Poales</taxon>
        <taxon>Poaceae</taxon>
        <taxon>BOP clade</taxon>
        <taxon>Oryzoideae</taxon>
        <taxon>Oryzeae</taxon>
        <taxon>Zizaniinae</taxon>
        <taxon>Zizania</taxon>
    </lineage>
</organism>
<accession>A0A8J5WEM8</accession>